<dbReference type="Proteomes" id="UP000225277">
    <property type="component" value="Unassembled WGS sequence"/>
</dbReference>
<evidence type="ECO:0000259" key="2">
    <source>
        <dbReference type="PROSITE" id="PS50097"/>
    </source>
</evidence>
<feature type="compositionally biased region" description="Basic and acidic residues" evidence="1">
    <location>
        <begin position="224"/>
        <end position="236"/>
    </location>
</feature>
<dbReference type="Gene3D" id="3.30.710.10">
    <property type="entry name" value="Potassium Channel Kv1.1, Chain A"/>
    <property type="match status" value="1"/>
</dbReference>
<dbReference type="RefSeq" id="XP_023628521.1">
    <property type="nucleotide sequence ID" value="XM_023772753.1"/>
</dbReference>
<dbReference type="STRING" id="112498.A0A2D3UVA4"/>
<dbReference type="Pfam" id="PF00651">
    <property type="entry name" value="BTB"/>
    <property type="match status" value="1"/>
</dbReference>
<dbReference type="CDD" id="cd18186">
    <property type="entry name" value="BTB_POZ_ZBTB_KLHL-like"/>
    <property type="match status" value="1"/>
</dbReference>
<proteinExistence type="predicted"/>
<dbReference type="OrthoDB" id="3640545at2759"/>
<organism evidence="3 4">
    <name type="scientific">Ramularia collo-cygni</name>
    <dbReference type="NCBI Taxonomy" id="112498"/>
    <lineage>
        <taxon>Eukaryota</taxon>
        <taxon>Fungi</taxon>
        <taxon>Dikarya</taxon>
        <taxon>Ascomycota</taxon>
        <taxon>Pezizomycotina</taxon>
        <taxon>Dothideomycetes</taxon>
        <taxon>Dothideomycetidae</taxon>
        <taxon>Mycosphaerellales</taxon>
        <taxon>Mycosphaerellaceae</taxon>
        <taxon>Ramularia</taxon>
    </lineage>
</organism>
<accession>A0A2D3UVA4</accession>
<reference evidence="3 4" key="1">
    <citation type="submission" date="2016-03" db="EMBL/GenBank/DDBJ databases">
        <authorList>
            <person name="Ploux O."/>
        </authorList>
    </citation>
    <scope>NUCLEOTIDE SEQUENCE [LARGE SCALE GENOMIC DNA]</scope>
    <source>
        <strain evidence="3 4">URUG2</strain>
    </source>
</reference>
<sequence length="236" mass="26917">MNTNRLLASKHSMSDDDTAPTPAAKRLRPDYTAYITVLVGPEKKAYIVHENTIVHHSAFFRAACLGRFKESKERLVRLPEASCDIFEILIHWTYTKEILIQGIGFAADRQGIRRYRRLAATWVLADQLEVRELRNATIDSILKLQKEIKVKPSFGAMTIAYQQTTEHSTLRALIRDSYTRGFPSKWLKTISREKFPLEFLFDCAVSAGTGFTKPPSPGISSKCRYHEHEEGEPKCN</sequence>
<dbReference type="PROSITE" id="PS50097">
    <property type="entry name" value="BTB"/>
    <property type="match status" value="1"/>
</dbReference>
<dbReference type="EMBL" id="FJUY01000011">
    <property type="protein sequence ID" value="CZT21632.1"/>
    <property type="molecule type" value="Genomic_DNA"/>
</dbReference>
<dbReference type="InterPro" id="IPR000210">
    <property type="entry name" value="BTB/POZ_dom"/>
</dbReference>
<dbReference type="PANTHER" id="PTHR47843">
    <property type="entry name" value="BTB DOMAIN-CONTAINING PROTEIN-RELATED"/>
    <property type="match status" value="1"/>
</dbReference>
<evidence type="ECO:0000313" key="4">
    <source>
        <dbReference type="Proteomes" id="UP000225277"/>
    </source>
</evidence>
<protein>
    <recommendedName>
        <fullName evidence="2">BTB domain-containing protein</fullName>
    </recommendedName>
</protein>
<feature type="domain" description="BTB" evidence="2">
    <location>
        <begin position="33"/>
        <end position="102"/>
    </location>
</feature>
<dbReference type="InterPro" id="IPR011333">
    <property type="entry name" value="SKP1/BTB/POZ_sf"/>
</dbReference>
<keyword evidence="4" id="KW-1185">Reference proteome</keyword>
<gene>
    <name evidence="3" type="ORF">RCC_07497</name>
</gene>
<evidence type="ECO:0000313" key="3">
    <source>
        <dbReference type="EMBL" id="CZT21632.1"/>
    </source>
</evidence>
<dbReference type="GeneID" id="35602612"/>
<dbReference type="SUPFAM" id="SSF54695">
    <property type="entry name" value="POZ domain"/>
    <property type="match status" value="1"/>
</dbReference>
<feature type="region of interest" description="Disordered" evidence="1">
    <location>
        <begin position="215"/>
        <end position="236"/>
    </location>
</feature>
<name>A0A2D3UVA4_9PEZI</name>
<dbReference type="PANTHER" id="PTHR47843:SF2">
    <property type="entry name" value="BTB DOMAIN-CONTAINING PROTEIN"/>
    <property type="match status" value="1"/>
</dbReference>
<feature type="region of interest" description="Disordered" evidence="1">
    <location>
        <begin position="1"/>
        <end position="22"/>
    </location>
</feature>
<evidence type="ECO:0000256" key="1">
    <source>
        <dbReference type="SAM" id="MobiDB-lite"/>
    </source>
</evidence>
<dbReference type="AlphaFoldDB" id="A0A2D3UVA4"/>